<dbReference type="InterPro" id="IPR052956">
    <property type="entry name" value="Mesenchyme-surface_protein"/>
</dbReference>
<evidence type="ECO:0000259" key="2">
    <source>
        <dbReference type="Pfam" id="PF22494"/>
    </source>
</evidence>
<dbReference type="PANTHER" id="PTHR46928:SF1">
    <property type="entry name" value="MESENCHYME-SPECIFIC CELL SURFACE GLYCOPROTEIN"/>
    <property type="match status" value="1"/>
</dbReference>
<keyword evidence="3" id="KW-0614">Plasmid</keyword>
<dbReference type="InterPro" id="IPR015943">
    <property type="entry name" value="WD40/YVTN_repeat-like_dom_sf"/>
</dbReference>
<dbReference type="InterPro" id="IPR055188">
    <property type="entry name" value="Choice_anch_I"/>
</dbReference>
<dbReference type="EMBL" id="CP096660">
    <property type="protein sequence ID" value="UPV76425.1"/>
    <property type="molecule type" value="Genomic_DNA"/>
</dbReference>
<dbReference type="Pfam" id="PF22494">
    <property type="entry name" value="choice_anch_I"/>
    <property type="match status" value="1"/>
</dbReference>
<organism evidence="3 4">
    <name type="scientific">Halorussus limi</name>
    <dbReference type="NCBI Taxonomy" id="2938695"/>
    <lineage>
        <taxon>Archaea</taxon>
        <taxon>Methanobacteriati</taxon>
        <taxon>Methanobacteriota</taxon>
        <taxon>Stenosarchaea group</taxon>
        <taxon>Halobacteria</taxon>
        <taxon>Halobacteriales</taxon>
        <taxon>Haladaptataceae</taxon>
        <taxon>Halorussus</taxon>
    </lineage>
</organism>
<dbReference type="Proteomes" id="UP000830729">
    <property type="component" value="Plasmid unnamed1"/>
</dbReference>
<dbReference type="PANTHER" id="PTHR46928">
    <property type="entry name" value="MESENCHYME-SPECIFIC CELL SURFACE GLYCOPROTEIN"/>
    <property type="match status" value="1"/>
</dbReference>
<evidence type="ECO:0000256" key="1">
    <source>
        <dbReference type="SAM" id="MobiDB-lite"/>
    </source>
</evidence>
<dbReference type="KEGG" id="halx:M0R89_19890"/>
<dbReference type="RefSeq" id="WP_248652458.1">
    <property type="nucleotide sequence ID" value="NZ_CP096660.1"/>
</dbReference>
<proteinExistence type="predicted"/>
<evidence type="ECO:0000313" key="3">
    <source>
        <dbReference type="EMBL" id="UPV76425.1"/>
    </source>
</evidence>
<accession>A0A8U0HZ66</accession>
<dbReference type="SUPFAM" id="SSF75011">
    <property type="entry name" value="3-carboxy-cis,cis-mucoante lactonizing enzyme"/>
    <property type="match status" value="1"/>
</dbReference>
<dbReference type="AlphaFoldDB" id="A0A8U0HZ66"/>
<evidence type="ECO:0000313" key="4">
    <source>
        <dbReference type="Proteomes" id="UP000830729"/>
    </source>
</evidence>
<reference evidence="3 4" key="1">
    <citation type="submission" date="2022-04" db="EMBL/GenBank/DDBJ databases">
        <title>Diverse halophilic archaea isolated from saline environments.</title>
        <authorList>
            <person name="Cui H.-L."/>
        </authorList>
    </citation>
    <scope>NUCLEOTIDE SEQUENCE [LARGE SCALE GENOMIC DNA]</scope>
    <source>
        <strain evidence="3 4">XZYJT49</strain>
        <plasmid evidence="3 4">unnamed1</plasmid>
    </source>
</reference>
<keyword evidence="4" id="KW-1185">Reference proteome</keyword>
<sequence>MTTPFPAGTGGKSGIVLEQVGRYESGQFAEDAAEIVATSADSDYLFVVNAEVPGVDVLDATDPADPERVDRISVAEAWPDVAEVTNVALKDEVPVGDRETTVLAVSAVAEAADANGRVLFYDAADRSNVGSAEVGATPDAVKFTPDGSRVLTADSGEPSDDYEIDPPGTVSVVDVREGADAASVEQADFAEYDGREDELRDRGVHVFGPNPTASTNLEPEYLTVADDGETAYVVLQLNNALAEVDVESATVEGIRALGYKNHDETGNELDASDVDRLCIRNWPVYGMYQPDAIVAFESDGETYLATANEGGMRDSEGYSEVTTVADLDLDPEAFDCGAIPGVESVGDLQKSEHLGNLLTTEARGDVDGDGRHEEIYAFGGRSFAIWRPDGTLVYDSGADFELLEAIHHPEYFNADGLENVPFAQSTVKGPEPEGIAVGDVGDRTYVFVGLERIASVVVYDVTDPADPAFVQYVNNRNFDVDPQAVENGPADPRDVGDLGPEGVTFVPASASPVDAPLVAVGNELSGTTTLYRVHALREAEGSGE</sequence>
<name>A0A8U0HZ66_9EURY</name>
<geneLocation type="plasmid" evidence="3 4">
    <name>unnamed1</name>
</geneLocation>
<protein>
    <submittedName>
        <fullName evidence="3">Choice-of-anchor I family protein</fullName>
    </submittedName>
</protein>
<feature type="region of interest" description="Disordered" evidence="1">
    <location>
        <begin position="146"/>
        <end position="166"/>
    </location>
</feature>
<dbReference type="Gene3D" id="2.130.10.10">
    <property type="entry name" value="YVTN repeat-like/Quinoprotein amine dehydrogenase"/>
    <property type="match status" value="1"/>
</dbReference>
<feature type="domain" description="Choice-of-anchor I" evidence="2">
    <location>
        <begin position="30"/>
        <end position="532"/>
    </location>
</feature>
<gene>
    <name evidence="3" type="ORF">M0R89_19890</name>
</gene>
<dbReference type="NCBIfam" id="NF038117">
    <property type="entry name" value="choice_anch_I"/>
    <property type="match status" value="1"/>
</dbReference>
<dbReference type="GeneID" id="72187511"/>